<name>A0ACA9MDT4_9GLOM</name>
<reference evidence="1" key="1">
    <citation type="submission" date="2021-06" db="EMBL/GenBank/DDBJ databases">
        <authorList>
            <person name="Kallberg Y."/>
            <person name="Tangrot J."/>
            <person name="Rosling A."/>
        </authorList>
    </citation>
    <scope>NUCLEOTIDE SEQUENCE</scope>
    <source>
        <strain evidence="1">AU212A</strain>
    </source>
</reference>
<dbReference type="Proteomes" id="UP000789860">
    <property type="component" value="Unassembled WGS sequence"/>
</dbReference>
<keyword evidence="2" id="KW-1185">Reference proteome</keyword>
<dbReference type="EMBL" id="CAJVPM010011701">
    <property type="protein sequence ID" value="CAG8583106.1"/>
    <property type="molecule type" value="Genomic_DNA"/>
</dbReference>
<organism evidence="1 2">
    <name type="scientific">Scutellospora calospora</name>
    <dbReference type="NCBI Taxonomy" id="85575"/>
    <lineage>
        <taxon>Eukaryota</taxon>
        <taxon>Fungi</taxon>
        <taxon>Fungi incertae sedis</taxon>
        <taxon>Mucoromycota</taxon>
        <taxon>Glomeromycotina</taxon>
        <taxon>Glomeromycetes</taxon>
        <taxon>Diversisporales</taxon>
        <taxon>Gigasporaceae</taxon>
        <taxon>Scutellospora</taxon>
    </lineage>
</organism>
<protein>
    <submittedName>
        <fullName evidence="1">6345_t:CDS:1</fullName>
    </submittedName>
</protein>
<feature type="non-terminal residue" evidence="1">
    <location>
        <position position="1"/>
    </location>
</feature>
<sequence>KPLYEVMHDVLSFASLLLANPVDSSTSNFPDNVYGIQVTSPGSGERYDFGRVHIFASNVSVNPGQENILEYTLPERDPSKNITDDARFAIGIYKSDNFAAGSATFIIGSPKFGLTILTPSQGSIIQSGKPFTVKWTDNFNKYSGRKIVVHLFYFLGDSGIITEVPVDLYTGIPVEDGTYDIIIPSSYPPYRDYGFVLGIIDVLRNNVTEHYIITLTLVD</sequence>
<gene>
    <name evidence="1" type="ORF">SCALOS_LOCUS6283</name>
</gene>
<accession>A0ACA9MDT4</accession>
<comment type="caution">
    <text evidence="1">The sequence shown here is derived from an EMBL/GenBank/DDBJ whole genome shotgun (WGS) entry which is preliminary data.</text>
</comment>
<evidence type="ECO:0000313" key="1">
    <source>
        <dbReference type="EMBL" id="CAG8583106.1"/>
    </source>
</evidence>
<evidence type="ECO:0000313" key="2">
    <source>
        <dbReference type="Proteomes" id="UP000789860"/>
    </source>
</evidence>
<proteinExistence type="predicted"/>